<keyword evidence="1" id="KW-0472">Membrane</keyword>
<organism evidence="2 3">
    <name type="scientific">Lapidilactobacillus concavus DSM 17758</name>
    <dbReference type="NCBI Taxonomy" id="1423735"/>
    <lineage>
        <taxon>Bacteria</taxon>
        <taxon>Bacillati</taxon>
        <taxon>Bacillota</taxon>
        <taxon>Bacilli</taxon>
        <taxon>Lactobacillales</taxon>
        <taxon>Lactobacillaceae</taxon>
        <taxon>Lapidilactobacillus</taxon>
    </lineage>
</organism>
<evidence type="ECO:0000313" key="2">
    <source>
        <dbReference type="EMBL" id="KRM08619.1"/>
    </source>
</evidence>
<dbReference type="AlphaFoldDB" id="A0A0R1VXK4"/>
<evidence type="ECO:0000313" key="3">
    <source>
        <dbReference type="Proteomes" id="UP000051315"/>
    </source>
</evidence>
<feature type="transmembrane region" description="Helical" evidence="1">
    <location>
        <begin position="12"/>
        <end position="31"/>
    </location>
</feature>
<name>A0A0R1VXK4_9LACO</name>
<dbReference type="STRING" id="1423735.FC15_GL000354"/>
<keyword evidence="3" id="KW-1185">Reference proteome</keyword>
<evidence type="ECO:0008006" key="4">
    <source>
        <dbReference type="Google" id="ProtNLM"/>
    </source>
</evidence>
<dbReference type="RefSeq" id="WP_057825253.1">
    <property type="nucleotide sequence ID" value="NZ_AZFX01000080.1"/>
</dbReference>
<sequence>MTNRLTIRQQVFYFVVSIVINGIGNGLTVALNLGSALWTASAVNIAHASGLQLNLVMMLIALFAIIVNIFLRGHVSWRAILGNLIFTIPFSVLVGWSANFFRQTSVVNLPLPARVLLDFVGIEMIGVAISIYQRLNIVLHPTDEMMQLVRFKLLHGKAWAAQLASFMPPLAATLVTFMLTHQIFAINIGTIFSLLCQGFIIGFADRVIFPKLKHQRI</sequence>
<feature type="transmembrane region" description="Helical" evidence="1">
    <location>
        <begin position="183"/>
        <end position="204"/>
    </location>
</feature>
<accession>A0A0R1VXK4</accession>
<protein>
    <recommendedName>
        <fullName evidence="4">Sugar specific permease</fullName>
    </recommendedName>
</protein>
<dbReference type="Pfam" id="PF19700">
    <property type="entry name" value="DUF6198"/>
    <property type="match status" value="1"/>
</dbReference>
<comment type="caution">
    <text evidence="2">The sequence shown here is derived from an EMBL/GenBank/DDBJ whole genome shotgun (WGS) entry which is preliminary data.</text>
</comment>
<feature type="transmembrane region" description="Helical" evidence="1">
    <location>
        <begin position="80"/>
        <end position="101"/>
    </location>
</feature>
<dbReference type="OrthoDB" id="3237813at2"/>
<feature type="transmembrane region" description="Helical" evidence="1">
    <location>
        <begin position="51"/>
        <end position="71"/>
    </location>
</feature>
<keyword evidence="1" id="KW-0812">Transmembrane</keyword>
<feature type="transmembrane region" description="Helical" evidence="1">
    <location>
        <begin position="153"/>
        <end position="177"/>
    </location>
</feature>
<feature type="transmembrane region" description="Helical" evidence="1">
    <location>
        <begin position="113"/>
        <end position="132"/>
    </location>
</feature>
<dbReference type="PATRIC" id="fig|1423735.3.peg.364"/>
<dbReference type="EMBL" id="AZFX01000080">
    <property type="protein sequence ID" value="KRM08619.1"/>
    <property type="molecule type" value="Genomic_DNA"/>
</dbReference>
<proteinExistence type="predicted"/>
<dbReference type="InterPro" id="IPR038750">
    <property type="entry name" value="YczE/YyaS-like"/>
</dbReference>
<keyword evidence="1" id="KW-1133">Transmembrane helix</keyword>
<gene>
    <name evidence="2" type="ORF">FC15_GL000354</name>
</gene>
<reference evidence="2 3" key="1">
    <citation type="journal article" date="2015" name="Genome Announc.">
        <title>Expanding the biotechnology potential of lactobacilli through comparative genomics of 213 strains and associated genera.</title>
        <authorList>
            <person name="Sun Z."/>
            <person name="Harris H.M."/>
            <person name="McCann A."/>
            <person name="Guo C."/>
            <person name="Argimon S."/>
            <person name="Zhang W."/>
            <person name="Yang X."/>
            <person name="Jeffery I.B."/>
            <person name="Cooney J.C."/>
            <person name="Kagawa T.F."/>
            <person name="Liu W."/>
            <person name="Song Y."/>
            <person name="Salvetti E."/>
            <person name="Wrobel A."/>
            <person name="Rasinkangas P."/>
            <person name="Parkhill J."/>
            <person name="Rea M.C."/>
            <person name="O'Sullivan O."/>
            <person name="Ritari J."/>
            <person name="Douillard F.P."/>
            <person name="Paul Ross R."/>
            <person name="Yang R."/>
            <person name="Briner A.E."/>
            <person name="Felis G.E."/>
            <person name="de Vos W.M."/>
            <person name="Barrangou R."/>
            <person name="Klaenhammer T.R."/>
            <person name="Caufield P.W."/>
            <person name="Cui Y."/>
            <person name="Zhang H."/>
            <person name="O'Toole P.W."/>
        </authorList>
    </citation>
    <scope>NUCLEOTIDE SEQUENCE [LARGE SCALE GENOMIC DNA]</scope>
    <source>
        <strain evidence="2 3">DSM 17758</strain>
    </source>
</reference>
<evidence type="ECO:0000256" key="1">
    <source>
        <dbReference type="SAM" id="Phobius"/>
    </source>
</evidence>
<dbReference type="Proteomes" id="UP000051315">
    <property type="component" value="Unassembled WGS sequence"/>
</dbReference>